<feature type="transmembrane region" description="Helical" evidence="1">
    <location>
        <begin position="298"/>
        <end position="321"/>
    </location>
</feature>
<protein>
    <recommendedName>
        <fullName evidence="3">Neurotransmitter-gated ion-channel ligand-binding domain-containing protein</fullName>
    </recommendedName>
</protein>
<keyword evidence="5" id="KW-1185">Reference proteome</keyword>
<dbReference type="InterPro" id="IPR006201">
    <property type="entry name" value="Neur_channel"/>
</dbReference>
<feature type="transmembrane region" description="Helical" evidence="1">
    <location>
        <begin position="264"/>
        <end position="286"/>
    </location>
</feature>
<keyword evidence="2" id="KW-0732">Signal</keyword>
<dbReference type="GO" id="GO:0016020">
    <property type="term" value="C:membrane"/>
    <property type="evidence" value="ECO:0007669"/>
    <property type="project" value="InterPro"/>
</dbReference>
<feature type="chain" id="PRO_5019832942" description="Neurotransmitter-gated ion-channel ligand-binding domain-containing protein" evidence="2">
    <location>
        <begin position="25"/>
        <end position="409"/>
    </location>
</feature>
<feature type="signal peptide" evidence="2">
    <location>
        <begin position="1"/>
        <end position="24"/>
    </location>
</feature>
<evidence type="ECO:0000259" key="3">
    <source>
        <dbReference type="Pfam" id="PF02931"/>
    </source>
</evidence>
<dbReference type="PANTHER" id="PTHR18945">
    <property type="entry name" value="NEUROTRANSMITTER GATED ION CHANNEL"/>
    <property type="match status" value="1"/>
</dbReference>
<evidence type="ECO:0000256" key="1">
    <source>
        <dbReference type="SAM" id="Phobius"/>
    </source>
</evidence>
<dbReference type="SUPFAM" id="SSF63712">
    <property type="entry name" value="Nicotinic receptor ligand binding domain-like"/>
    <property type="match status" value="1"/>
</dbReference>
<dbReference type="Pfam" id="PF02931">
    <property type="entry name" value="Neur_chan_LBD"/>
    <property type="match status" value="1"/>
</dbReference>
<feature type="transmembrane region" description="Helical" evidence="1">
    <location>
        <begin position="388"/>
        <end position="408"/>
    </location>
</feature>
<keyword evidence="1" id="KW-0812">Transmembrane</keyword>
<reference evidence="4 5" key="1">
    <citation type="journal article" date="2017" name="Gigascience">
        <title>Genome sequence of the small brown planthopper, Laodelphax striatellus.</title>
        <authorList>
            <person name="Zhu J."/>
            <person name="Jiang F."/>
            <person name="Wang X."/>
            <person name="Yang P."/>
            <person name="Bao Y."/>
            <person name="Zhao W."/>
            <person name="Wang W."/>
            <person name="Lu H."/>
            <person name="Wang Q."/>
            <person name="Cui N."/>
            <person name="Li J."/>
            <person name="Chen X."/>
            <person name="Luo L."/>
            <person name="Yu J."/>
            <person name="Kang L."/>
            <person name="Cui F."/>
        </authorList>
    </citation>
    <scope>NUCLEOTIDE SEQUENCE [LARGE SCALE GENOMIC DNA]</scope>
    <source>
        <strain evidence="4">Lst14</strain>
    </source>
</reference>
<feature type="domain" description="Neurotransmitter-gated ion-channel ligand-binding" evidence="3">
    <location>
        <begin position="29"/>
        <end position="180"/>
    </location>
</feature>
<name>A0A482XSA6_LAOST</name>
<comment type="caution">
    <text evidence="4">The sequence shown here is derived from an EMBL/GenBank/DDBJ whole genome shotgun (WGS) entry which is preliminary data.</text>
</comment>
<dbReference type="AlphaFoldDB" id="A0A482XSA6"/>
<dbReference type="Gene3D" id="2.70.170.10">
    <property type="entry name" value="Neurotransmitter-gated ion-channel ligand-binding domain"/>
    <property type="match status" value="1"/>
</dbReference>
<dbReference type="EMBL" id="QKKF02002514">
    <property type="protein sequence ID" value="RZF48390.1"/>
    <property type="molecule type" value="Genomic_DNA"/>
</dbReference>
<accession>A0A482XSA6</accession>
<dbReference type="InParanoid" id="A0A482XSA6"/>
<dbReference type="InterPro" id="IPR036734">
    <property type="entry name" value="Neur_chan_lig-bd_sf"/>
</dbReference>
<evidence type="ECO:0000313" key="4">
    <source>
        <dbReference type="EMBL" id="RZF48390.1"/>
    </source>
</evidence>
<gene>
    <name evidence="4" type="ORF">LSTR_LSTR007557</name>
</gene>
<dbReference type="Proteomes" id="UP000291343">
    <property type="component" value="Unassembled WGS sequence"/>
</dbReference>
<dbReference type="InterPro" id="IPR006202">
    <property type="entry name" value="Neur_chan_lig-bd"/>
</dbReference>
<proteinExistence type="predicted"/>
<dbReference type="STRING" id="195883.A0A482XSA6"/>
<keyword evidence="1" id="KW-0472">Membrane</keyword>
<organism evidence="4 5">
    <name type="scientific">Laodelphax striatellus</name>
    <name type="common">Small brown planthopper</name>
    <name type="synonym">Delphax striatella</name>
    <dbReference type="NCBI Taxonomy" id="195883"/>
    <lineage>
        <taxon>Eukaryota</taxon>
        <taxon>Metazoa</taxon>
        <taxon>Ecdysozoa</taxon>
        <taxon>Arthropoda</taxon>
        <taxon>Hexapoda</taxon>
        <taxon>Insecta</taxon>
        <taxon>Pterygota</taxon>
        <taxon>Neoptera</taxon>
        <taxon>Paraneoptera</taxon>
        <taxon>Hemiptera</taxon>
        <taxon>Auchenorrhyncha</taxon>
        <taxon>Fulgoroidea</taxon>
        <taxon>Delphacidae</taxon>
        <taxon>Criomorphinae</taxon>
        <taxon>Laodelphax</taxon>
    </lineage>
</organism>
<evidence type="ECO:0000313" key="5">
    <source>
        <dbReference type="Proteomes" id="UP000291343"/>
    </source>
</evidence>
<sequence>MSMIGFSILLQILILLYASSLISGFSGNKYDDVLRDYDKYQPPPTSNASAILVKARLIRLFLSMPVQDPEEALTLEGHFHFQWTDERLIPRGGHFFNMYKLDEIWSGVPSIAHLAGSKTLELGSSEEKRNSAIVISRGMVIGRSVLNFRTLKACRSDLSDWPYDTKQCNIYFISPAINGAIRVQYEPSLYLIPGETEEKTFKCHGWDIKNLNFLAEKNGSQISLSFNLKRNGAKHAPYYHLPTIANLLVSLSLFFLEPQSKERFVLLLLVTIIQFYYLLTMSLLAPRCHYYHRPKIEYFIEMTAIIILIQIFLVIFCQSITVTEYHPSFLSKLVSMVEMSRTLKTFFLLDVEPKVTNKLIEEEEEEEGSFLIESRNQTRKQWQIVSNLVHRITFYILLLFSSYLICIVI</sequence>
<dbReference type="OrthoDB" id="5975154at2759"/>
<evidence type="ECO:0000256" key="2">
    <source>
        <dbReference type="SAM" id="SignalP"/>
    </source>
</evidence>
<dbReference type="GO" id="GO:0005230">
    <property type="term" value="F:extracellular ligand-gated monoatomic ion channel activity"/>
    <property type="evidence" value="ECO:0007669"/>
    <property type="project" value="InterPro"/>
</dbReference>
<dbReference type="SMR" id="A0A482XSA6"/>
<keyword evidence="1" id="KW-1133">Transmembrane helix</keyword>
<dbReference type="GO" id="GO:0004888">
    <property type="term" value="F:transmembrane signaling receptor activity"/>
    <property type="evidence" value="ECO:0007669"/>
    <property type="project" value="InterPro"/>
</dbReference>